<proteinExistence type="predicted"/>
<sequence length="397" mass="44666">MVVTADTVFTDRKILVLAPQPFFQERGTPIAVKLLVEELARLGFDVHLLVFHEGEDVAMDGVTLHRIPAIPGIKNIPPSISFKKIICDGVMFFSMVRLLKKYDFDLVHAVEESVFLVRVVSLFSGIPYVYDMDSSLVIQMVDKLSFLRPFRSLLRFFERSAVRGSNGVMAVCRELEEIARDYASEKRIARLEDISLLDENAHSAELLWERYDISGPIMLYVGNLEGYQGIDLLLESFQLARLRGCQGNLVIIGGTEETIAKYREKAQDLEIGENTVFCGMRPVSLLAHYLRQADILLSPRIQGNNTPMKLYSYLASGKVVLATRLPTHTQVLDDGFACLVEPVAESMAAAMVTLLEDKDLRERLGKKGREVAEQNHSIGSFRKKLKAFYQGVIDDMQ</sequence>
<dbReference type="PANTHER" id="PTHR12526">
    <property type="entry name" value="GLYCOSYLTRANSFERASE"/>
    <property type="match status" value="1"/>
</dbReference>
<dbReference type="GO" id="GO:0016757">
    <property type="term" value="F:glycosyltransferase activity"/>
    <property type="evidence" value="ECO:0007669"/>
    <property type="project" value="InterPro"/>
</dbReference>
<accession>A0A8D5FJ77</accession>
<dbReference type="InterPro" id="IPR001296">
    <property type="entry name" value="Glyco_trans_1"/>
</dbReference>
<dbReference type="AlphaFoldDB" id="A0A8D5FJ77"/>
<feature type="domain" description="Glycosyl transferase family 1" evidence="1">
    <location>
        <begin position="216"/>
        <end position="370"/>
    </location>
</feature>
<dbReference type="InterPro" id="IPR028098">
    <property type="entry name" value="Glyco_trans_4-like_N"/>
</dbReference>
<dbReference type="KEGG" id="dbk:DGMP_33150"/>
<dbReference type="CDD" id="cd03801">
    <property type="entry name" value="GT4_PimA-like"/>
    <property type="match status" value="1"/>
</dbReference>
<dbReference type="Pfam" id="PF00534">
    <property type="entry name" value="Glycos_transf_1"/>
    <property type="match status" value="1"/>
</dbReference>
<evidence type="ECO:0000313" key="3">
    <source>
        <dbReference type="EMBL" id="BCL62622.1"/>
    </source>
</evidence>
<evidence type="ECO:0000259" key="1">
    <source>
        <dbReference type="Pfam" id="PF00534"/>
    </source>
</evidence>
<dbReference type="PANTHER" id="PTHR12526:SF622">
    <property type="entry name" value="GLYCOSYLTRANSFERASE (GROUP I)"/>
    <property type="match status" value="1"/>
</dbReference>
<gene>
    <name evidence="3" type="ORF">DGMP_33150</name>
</gene>
<organism evidence="3 4">
    <name type="scientific">Desulfomarina profundi</name>
    <dbReference type="NCBI Taxonomy" id="2772557"/>
    <lineage>
        <taxon>Bacteria</taxon>
        <taxon>Pseudomonadati</taxon>
        <taxon>Thermodesulfobacteriota</taxon>
        <taxon>Desulfobulbia</taxon>
        <taxon>Desulfobulbales</taxon>
        <taxon>Desulfobulbaceae</taxon>
        <taxon>Desulfomarina</taxon>
    </lineage>
</organism>
<dbReference type="EMBL" id="AP024086">
    <property type="protein sequence ID" value="BCL62622.1"/>
    <property type="molecule type" value="Genomic_DNA"/>
</dbReference>
<feature type="domain" description="Glycosyltransferase subfamily 4-like N-terminal" evidence="2">
    <location>
        <begin position="30"/>
        <end position="183"/>
    </location>
</feature>
<dbReference type="GO" id="GO:0016787">
    <property type="term" value="F:hydrolase activity"/>
    <property type="evidence" value="ECO:0007669"/>
    <property type="project" value="UniProtKB-KW"/>
</dbReference>
<keyword evidence="4" id="KW-1185">Reference proteome</keyword>
<dbReference type="Proteomes" id="UP000826725">
    <property type="component" value="Chromosome"/>
</dbReference>
<dbReference type="Pfam" id="PF13579">
    <property type="entry name" value="Glyco_trans_4_4"/>
    <property type="match status" value="1"/>
</dbReference>
<reference evidence="3" key="1">
    <citation type="submission" date="2020-09" db="EMBL/GenBank/DDBJ databases">
        <title>Desulfogranum mesoprofundum gen. nov., sp. nov., a novel mesophilic, sulfate-reducing chemolithoautotroph isolated from a deep-sea hydrothermal vent chimney in the Suiyo Seamount.</title>
        <authorList>
            <person name="Hashimoto Y."/>
            <person name="Nakagawa S."/>
        </authorList>
    </citation>
    <scope>NUCLEOTIDE SEQUENCE</scope>
    <source>
        <strain evidence="3">KT2</strain>
    </source>
</reference>
<keyword evidence="3" id="KW-0378">Hydrolase</keyword>
<name>A0A8D5FJ77_9BACT</name>
<evidence type="ECO:0000313" key="4">
    <source>
        <dbReference type="Proteomes" id="UP000826725"/>
    </source>
</evidence>
<evidence type="ECO:0000259" key="2">
    <source>
        <dbReference type="Pfam" id="PF13579"/>
    </source>
</evidence>
<protein>
    <submittedName>
        <fullName evidence="3">Glycoside hydrolase</fullName>
    </submittedName>
</protein>